<evidence type="ECO:0000256" key="1">
    <source>
        <dbReference type="SAM" id="SignalP"/>
    </source>
</evidence>
<dbReference type="RefSeq" id="WP_309561986.1">
    <property type="nucleotide sequence ID" value="NZ_JAVJIU010000004.1"/>
</dbReference>
<comment type="caution">
    <text evidence="2">The sequence shown here is derived from an EMBL/GenBank/DDBJ whole genome shotgun (WGS) entry which is preliminary data.</text>
</comment>
<evidence type="ECO:0000313" key="3">
    <source>
        <dbReference type="Proteomes" id="UP001257234"/>
    </source>
</evidence>
<organism evidence="2 3">
    <name type="scientific">Christiangramia sediminicola</name>
    <dbReference type="NCBI Taxonomy" id="3073267"/>
    <lineage>
        <taxon>Bacteria</taxon>
        <taxon>Pseudomonadati</taxon>
        <taxon>Bacteroidota</taxon>
        <taxon>Flavobacteriia</taxon>
        <taxon>Flavobacteriales</taxon>
        <taxon>Flavobacteriaceae</taxon>
        <taxon>Christiangramia</taxon>
    </lineage>
</organism>
<dbReference type="InterPro" id="IPR011990">
    <property type="entry name" value="TPR-like_helical_dom_sf"/>
</dbReference>
<evidence type="ECO:0000313" key="2">
    <source>
        <dbReference type="EMBL" id="MDR5591117.1"/>
    </source>
</evidence>
<keyword evidence="1" id="KW-0732">Signal</keyword>
<dbReference type="NCBIfam" id="NF047558">
    <property type="entry name" value="TPR_END_plus"/>
    <property type="match status" value="1"/>
</dbReference>
<accession>A0ABU1ERU3</accession>
<name>A0ABU1ERU3_9FLAO</name>
<gene>
    <name evidence="2" type="ORF">RE431_10755</name>
</gene>
<dbReference type="InterPro" id="IPR046732">
    <property type="entry name" value="DUF6624"/>
</dbReference>
<keyword evidence="3" id="KW-1185">Reference proteome</keyword>
<feature type="chain" id="PRO_5047178973" evidence="1">
    <location>
        <begin position="20"/>
        <end position="306"/>
    </location>
</feature>
<dbReference type="Gene3D" id="1.25.40.10">
    <property type="entry name" value="Tetratricopeptide repeat domain"/>
    <property type="match status" value="1"/>
</dbReference>
<dbReference type="EMBL" id="JAVJIU010000004">
    <property type="protein sequence ID" value="MDR5591117.1"/>
    <property type="molecule type" value="Genomic_DNA"/>
</dbReference>
<proteinExistence type="predicted"/>
<sequence>MKYFPLTLIIILYSLNSFCQSYDGHITDATFLYNQKKYDKSSQKWDNAFTIHKGYSSDYYNAACTNALAGNKDKAFEYLEKAIKSGWNDIEWMKNDRDLISLKDSKRWTLFIKNISSLKTEYLSSLNIKMKDRLEELRMQDQTIRLLLPDAEKRFSRNSKEYSWFRNELMPRNDSIVLTEIVDIINNNGWLGINEVGELANQTLWLVIQHAPLSIQEEYLPLLKKSVEKGDSKARYLAFLQDRILMRKNEKQIYGTQSMWSSKREKNVIWPIENAESVNERRKNVGLESIEEYADNNGFVYEPENK</sequence>
<dbReference type="Pfam" id="PF20329">
    <property type="entry name" value="DUF6624"/>
    <property type="match status" value="1"/>
</dbReference>
<protein>
    <submittedName>
        <fullName evidence="2">Uncharacterized protein</fullName>
    </submittedName>
</protein>
<dbReference type="Proteomes" id="UP001257234">
    <property type="component" value="Unassembled WGS sequence"/>
</dbReference>
<reference evidence="3" key="1">
    <citation type="submission" date="2023-07" db="EMBL/GenBank/DDBJ databases">
        <title>Christiangramia sp. SM2212., a novel bacterium of the family Flavobacteriaceae isolated from the sea sediment.</title>
        <authorList>
            <person name="Wang J."/>
            <person name="Zhang X."/>
        </authorList>
    </citation>
    <scope>NUCLEOTIDE SEQUENCE [LARGE SCALE GENOMIC DNA]</scope>
    <source>
        <strain evidence="3">SM2212</strain>
    </source>
</reference>
<feature type="signal peptide" evidence="1">
    <location>
        <begin position="1"/>
        <end position="19"/>
    </location>
</feature>
<dbReference type="SUPFAM" id="SSF48452">
    <property type="entry name" value="TPR-like"/>
    <property type="match status" value="1"/>
</dbReference>